<dbReference type="EMBL" id="LNCU01000042">
    <property type="protein sequence ID" value="KWV57444.1"/>
    <property type="molecule type" value="Genomic_DNA"/>
</dbReference>
<keyword evidence="3" id="KW-1185">Reference proteome</keyword>
<evidence type="ECO:0000313" key="3">
    <source>
        <dbReference type="Proteomes" id="UP000057737"/>
    </source>
</evidence>
<dbReference type="Proteomes" id="UP000057737">
    <property type="component" value="Unassembled WGS sequence"/>
</dbReference>
<sequence length="63" mass="7212">MDREDDIGESVGSALRRSHGRLAWWIVRLNRMFEPSRAAEPTRAHVPPRTAVPPRRSSPPRPE</sequence>
<gene>
    <name evidence="2" type="ORF">AS156_39770</name>
</gene>
<evidence type="ECO:0000313" key="2">
    <source>
        <dbReference type="EMBL" id="KWV57444.1"/>
    </source>
</evidence>
<name>A0A109JYG8_9BRAD</name>
<dbReference type="AlphaFoldDB" id="A0A109JYG8"/>
<comment type="caution">
    <text evidence="2">The sequence shown here is derived from an EMBL/GenBank/DDBJ whole genome shotgun (WGS) entry which is preliminary data.</text>
</comment>
<protein>
    <submittedName>
        <fullName evidence="2">Uncharacterized protein</fullName>
    </submittedName>
</protein>
<feature type="compositionally biased region" description="Low complexity" evidence="1">
    <location>
        <begin position="44"/>
        <end position="55"/>
    </location>
</feature>
<accession>A0A109JYG8</accession>
<proteinExistence type="predicted"/>
<feature type="region of interest" description="Disordered" evidence="1">
    <location>
        <begin position="36"/>
        <end position="63"/>
    </location>
</feature>
<evidence type="ECO:0000256" key="1">
    <source>
        <dbReference type="SAM" id="MobiDB-lite"/>
    </source>
</evidence>
<reference evidence="2 3" key="1">
    <citation type="submission" date="2015-11" db="EMBL/GenBank/DDBJ databases">
        <title>Draft Genome Sequence of the Strain BR 10303 (Bradyrhizobium sp.) isolated from nodules of Centrolobium paraense.</title>
        <authorList>
            <person name="Zelli J.E."/>
            <person name="Simoes-Araujo J.L."/>
            <person name="Barauna A.C."/>
            <person name="Silva K."/>
        </authorList>
    </citation>
    <scope>NUCLEOTIDE SEQUENCE [LARGE SCALE GENOMIC DNA]</scope>
    <source>
        <strain evidence="2 3">BR 10303</strain>
    </source>
</reference>
<organism evidence="2 3">
    <name type="scientific">Bradyrhizobium macuxiense</name>
    <dbReference type="NCBI Taxonomy" id="1755647"/>
    <lineage>
        <taxon>Bacteria</taxon>
        <taxon>Pseudomonadati</taxon>
        <taxon>Pseudomonadota</taxon>
        <taxon>Alphaproteobacteria</taxon>
        <taxon>Hyphomicrobiales</taxon>
        <taxon>Nitrobacteraceae</taxon>
        <taxon>Bradyrhizobium</taxon>
    </lineage>
</organism>